<comment type="caution">
    <text evidence="2">The sequence shown here is derived from an EMBL/GenBank/DDBJ whole genome shotgun (WGS) entry which is preliminary data.</text>
</comment>
<dbReference type="EMBL" id="JACHJW010000001">
    <property type="protein sequence ID" value="MBB4957021.1"/>
    <property type="molecule type" value="Genomic_DNA"/>
</dbReference>
<gene>
    <name evidence="2" type="ORF">FHR38_000754</name>
</gene>
<protein>
    <submittedName>
        <fullName evidence="2">Uncharacterized protein</fullName>
    </submittedName>
</protein>
<dbReference type="AlphaFoldDB" id="A0A7W7SLT9"/>
<dbReference type="RefSeq" id="WP_184532758.1">
    <property type="nucleotide sequence ID" value="NZ_JACHJW010000001.1"/>
</dbReference>
<reference evidence="2 3" key="1">
    <citation type="submission" date="2020-08" db="EMBL/GenBank/DDBJ databases">
        <title>Sequencing the genomes of 1000 actinobacteria strains.</title>
        <authorList>
            <person name="Klenk H.-P."/>
        </authorList>
    </citation>
    <scope>NUCLEOTIDE SEQUENCE [LARGE SCALE GENOMIC DNA]</scope>
    <source>
        <strain evidence="2 3">DSM 45886</strain>
    </source>
</reference>
<feature type="compositionally biased region" description="Basic and acidic residues" evidence="1">
    <location>
        <begin position="192"/>
        <end position="206"/>
    </location>
</feature>
<accession>A0A7W7SLT9</accession>
<evidence type="ECO:0000313" key="2">
    <source>
        <dbReference type="EMBL" id="MBB4957021.1"/>
    </source>
</evidence>
<name>A0A7W7SLT9_9ACTN</name>
<organism evidence="2 3">
    <name type="scientific">Micromonospora polyrhachis</name>
    <dbReference type="NCBI Taxonomy" id="1282883"/>
    <lineage>
        <taxon>Bacteria</taxon>
        <taxon>Bacillati</taxon>
        <taxon>Actinomycetota</taxon>
        <taxon>Actinomycetes</taxon>
        <taxon>Micromonosporales</taxon>
        <taxon>Micromonosporaceae</taxon>
        <taxon>Micromonospora</taxon>
    </lineage>
</organism>
<sequence length="206" mass="22400">MGDEWLVDKDIEVDIQQLQDFAEHIKKELELNFQPSFENGIKPMLTTQAPFGAGGLEEGRFFRGRHDDSRAAVAQMLGEAMRGLTALSVAATSIAAEYLTGDALSQATNDDVLNAFSGVDGQQTLNDYWGQEGKGPDEDPQNLVPEGADDPNTYFGKGEDTGSTPGGTPAMYEESTIAEGKPGEYTIQGDDEGMHDPKYDMPEYEH</sequence>
<feature type="region of interest" description="Disordered" evidence="1">
    <location>
        <begin position="129"/>
        <end position="206"/>
    </location>
</feature>
<evidence type="ECO:0000256" key="1">
    <source>
        <dbReference type="SAM" id="MobiDB-lite"/>
    </source>
</evidence>
<keyword evidence="3" id="KW-1185">Reference proteome</keyword>
<proteinExistence type="predicted"/>
<dbReference type="Proteomes" id="UP000578819">
    <property type="component" value="Unassembled WGS sequence"/>
</dbReference>
<evidence type="ECO:0000313" key="3">
    <source>
        <dbReference type="Proteomes" id="UP000578819"/>
    </source>
</evidence>